<keyword evidence="1" id="KW-1133">Transmembrane helix</keyword>
<keyword evidence="1" id="KW-0812">Transmembrane</keyword>
<sequence>MVVRTSYPLIIYLAKLSGNAGSRLQRMKNGRANRGIALPIVLLVWEYSIRLVFTVVPCTYKKGMTEYMLGWVTTDGKSSKPKDAGILEATFDLGSSSHIDLSLEWY</sequence>
<protein>
    <submittedName>
        <fullName evidence="2">Uncharacterized protein</fullName>
    </submittedName>
</protein>
<organism evidence="2 3">
    <name type="scientific">Trichuris suis</name>
    <name type="common">pig whipworm</name>
    <dbReference type="NCBI Taxonomy" id="68888"/>
    <lineage>
        <taxon>Eukaryota</taxon>
        <taxon>Metazoa</taxon>
        <taxon>Ecdysozoa</taxon>
        <taxon>Nematoda</taxon>
        <taxon>Enoplea</taxon>
        <taxon>Dorylaimia</taxon>
        <taxon>Trichinellida</taxon>
        <taxon>Trichuridae</taxon>
        <taxon>Trichuris</taxon>
    </lineage>
</organism>
<accession>A0A085LRR5</accession>
<gene>
    <name evidence="2" type="ORF">M513_11452</name>
</gene>
<name>A0A085LRR5_9BILA</name>
<dbReference type="AlphaFoldDB" id="A0A085LRR5"/>
<proteinExistence type="predicted"/>
<dbReference type="EMBL" id="KL363318">
    <property type="protein sequence ID" value="KFD47661.1"/>
    <property type="molecule type" value="Genomic_DNA"/>
</dbReference>
<evidence type="ECO:0000256" key="1">
    <source>
        <dbReference type="SAM" id="Phobius"/>
    </source>
</evidence>
<keyword evidence="3" id="KW-1185">Reference proteome</keyword>
<dbReference type="Proteomes" id="UP000030764">
    <property type="component" value="Unassembled WGS sequence"/>
</dbReference>
<evidence type="ECO:0000313" key="2">
    <source>
        <dbReference type="EMBL" id="KFD47661.1"/>
    </source>
</evidence>
<keyword evidence="1" id="KW-0472">Membrane</keyword>
<evidence type="ECO:0000313" key="3">
    <source>
        <dbReference type="Proteomes" id="UP000030764"/>
    </source>
</evidence>
<reference evidence="2 3" key="1">
    <citation type="journal article" date="2014" name="Nat. Genet.">
        <title>Genome and transcriptome of the porcine whipworm Trichuris suis.</title>
        <authorList>
            <person name="Jex A.R."/>
            <person name="Nejsum P."/>
            <person name="Schwarz E.M."/>
            <person name="Hu L."/>
            <person name="Young N.D."/>
            <person name="Hall R.S."/>
            <person name="Korhonen P.K."/>
            <person name="Liao S."/>
            <person name="Thamsborg S."/>
            <person name="Xia J."/>
            <person name="Xu P."/>
            <person name="Wang S."/>
            <person name="Scheerlinck J.P."/>
            <person name="Hofmann A."/>
            <person name="Sternberg P.W."/>
            <person name="Wang J."/>
            <person name="Gasser R.B."/>
        </authorList>
    </citation>
    <scope>NUCLEOTIDE SEQUENCE [LARGE SCALE GENOMIC DNA]</scope>
    <source>
        <strain evidence="2">DCEP-RM93M</strain>
    </source>
</reference>
<feature type="transmembrane region" description="Helical" evidence="1">
    <location>
        <begin position="36"/>
        <end position="60"/>
    </location>
</feature>